<evidence type="ECO:0000256" key="1">
    <source>
        <dbReference type="SAM" id="SignalP"/>
    </source>
</evidence>
<proteinExistence type="predicted"/>
<sequence length="158" mass="16444">MSIPRRTVLAGGAALMTALAAGCDITARQTTEWHPAPDALLPLLQGTVALRDRYGEALSAFPGLQDRLGLLKDDHDQHVIALAREIGLNESGPFPQGSAAPSASALPAEQGAALTELVNLEKRGREDAENACLSAPSYRAALLGSIAACRAGHIEVLT</sequence>
<evidence type="ECO:0008006" key="4">
    <source>
        <dbReference type="Google" id="ProtNLM"/>
    </source>
</evidence>
<keyword evidence="3" id="KW-1185">Reference proteome</keyword>
<feature type="chain" id="PRO_5047312337" description="Lipoprotein" evidence="1">
    <location>
        <begin position="21"/>
        <end position="158"/>
    </location>
</feature>
<dbReference type="RefSeq" id="WP_259862010.1">
    <property type="nucleotide sequence ID" value="NZ_BAAAST010000056.1"/>
</dbReference>
<reference evidence="2" key="1">
    <citation type="submission" date="2021-04" db="EMBL/GenBank/DDBJ databases">
        <authorList>
            <person name="Hartkoorn R.C."/>
            <person name="Beaudoing E."/>
            <person name="Hot D."/>
        </authorList>
    </citation>
    <scope>NUCLEOTIDE SEQUENCE</scope>
    <source>
        <strain evidence="2">NRRL B-16292</strain>
    </source>
</reference>
<feature type="signal peptide" evidence="1">
    <location>
        <begin position="1"/>
        <end position="20"/>
    </location>
</feature>
<keyword evidence="1" id="KW-0732">Signal</keyword>
<organism evidence="2 3">
    <name type="scientific">Dactylosporangium fulvum</name>
    <dbReference type="NCBI Taxonomy" id="53359"/>
    <lineage>
        <taxon>Bacteria</taxon>
        <taxon>Bacillati</taxon>
        <taxon>Actinomycetota</taxon>
        <taxon>Actinomycetes</taxon>
        <taxon>Micromonosporales</taxon>
        <taxon>Micromonosporaceae</taxon>
        <taxon>Dactylosporangium</taxon>
    </lineage>
</organism>
<dbReference type="EMBL" id="CP073720">
    <property type="protein sequence ID" value="UWP84179.1"/>
    <property type="molecule type" value="Genomic_DNA"/>
</dbReference>
<dbReference type="PROSITE" id="PS51257">
    <property type="entry name" value="PROKAR_LIPOPROTEIN"/>
    <property type="match status" value="1"/>
</dbReference>
<gene>
    <name evidence="2" type="ORF">Dfulv_08040</name>
</gene>
<name>A0ABY5W589_9ACTN</name>
<evidence type="ECO:0000313" key="3">
    <source>
        <dbReference type="Proteomes" id="UP001059617"/>
    </source>
</evidence>
<evidence type="ECO:0000313" key="2">
    <source>
        <dbReference type="EMBL" id="UWP84179.1"/>
    </source>
</evidence>
<dbReference type="Proteomes" id="UP001059617">
    <property type="component" value="Chromosome"/>
</dbReference>
<reference evidence="2" key="2">
    <citation type="submission" date="2022-09" db="EMBL/GenBank/DDBJ databases">
        <title>Biosynthetic gene clusters of Dactylosporangioum fulvum.</title>
        <authorList>
            <person name="Caradec T."/>
        </authorList>
    </citation>
    <scope>NUCLEOTIDE SEQUENCE</scope>
    <source>
        <strain evidence="2">NRRL B-16292</strain>
    </source>
</reference>
<protein>
    <recommendedName>
        <fullName evidence="4">Lipoprotein</fullName>
    </recommendedName>
</protein>
<accession>A0ABY5W589</accession>